<gene>
    <name evidence="12" type="ORF">CUMW_276710</name>
</gene>
<feature type="domain" description="Potassium channel" evidence="11">
    <location>
        <begin position="102"/>
        <end position="175"/>
    </location>
</feature>
<feature type="transmembrane region" description="Helical" evidence="10">
    <location>
        <begin position="222"/>
        <end position="240"/>
    </location>
</feature>
<keyword evidence="6" id="KW-0406">Ion transport</keyword>
<feature type="region of interest" description="Disordered" evidence="9">
    <location>
        <begin position="46"/>
        <end position="88"/>
    </location>
</feature>
<evidence type="ECO:0000256" key="9">
    <source>
        <dbReference type="SAM" id="MobiDB-lite"/>
    </source>
</evidence>
<protein>
    <recommendedName>
        <fullName evidence="11">Potassium channel domain-containing protein</fullName>
    </recommendedName>
</protein>
<feature type="transmembrane region" description="Helical" evidence="10">
    <location>
        <begin position="157"/>
        <end position="177"/>
    </location>
</feature>
<reference evidence="12 13" key="1">
    <citation type="journal article" date="2017" name="Front. Genet.">
        <title>Draft sequencing of the heterozygous diploid genome of Satsuma (Citrus unshiu Marc.) using a hybrid assembly approach.</title>
        <authorList>
            <person name="Shimizu T."/>
            <person name="Tanizawa Y."/>
            <person name="Mochizuki T."/>
            <person name="Nagasaki H."/>
            <person name="Yoshioka T."/>
            <person name="Toyoda A."/>
            <person name="Fujiyama A."/>
            <person name="Kaminuma E."/>
            <person name="Nakamura Y."/>
        </authorList>
    </citation>
    <scope>NUCLEOTIDE SEQUENCE [LARGE SCALE GENOMIC DNA]</scope>
    <source>
        <strain evidence="13">cv. Miyagawa wase</strain>
    </source>
</reference>
<dbReference type="InterPro" id="IPR003280">
    <property type="entry name" value="2pore_dom_K_chnl"/>
</dbReference>
<feature type="domain" description="Potassium channel" evidence="11">
    <location>
        <begin position="229"/>
        <end position="296"/>
    </location>
</feature>
<dbReference type="EMBL" id="BDQV01001705">
    <property type="protein sequence ID" value="GAY34368.1"/>
    <property type="molecule type" value="Genomic_DNA"/>
</dbReference>
<feature type="transmembrane region" description="Helical" evidence="10">
    <location>
        <begin position="96"/>
        <end position="114"/>
    </location>
</feature>
<dbReference type="InterPro" id="IPR013099">
    <property type="entry name" value="K_chnl_dom"/>
</dbReference>
<dbReference type="GO" id="GO:0005886">
    <property type="term" value="C:plasma membrane"/>
    <property type="evidence" value="ECO:0007669"/>
    <property type="project" value="TreeGrafter"/>
</dbReference>
<dbReference type="GO" id="GO:0009705">
    <property type="term" value="C:plant-type vacuole membrane"/>
    <property type="evidence" value="ECO:0007669"/>
    <property type="project" value="TreeGrafter"/>
</dbReference>
<dbReference type="Proteomes" id="UP000236630">
    <property type="component" value="Unassembled WGS sequence"/>
</dbReference>
<evidence type="ECO:0000256" key="3">
    <source>
        <dbReference type="ARBA" id="ARBA00022448"/>
    </source>
</evidence>
<keyword evidence="5 10" id="KW-1133">Transmembrane helix</keyword>
<evidence type="ECO:0000256" key="1">
    <source>
        <dbReference type="ARBA" id="ARBA00004141"/>
    </source>
</evidence>
<sequence>MSNLQQVPANCASSLKFCYLMACNDANLEPLLSGLADEQLASALVGSTNQTNNKDAPNGRRRRLHRSTSAPAAPLQNSIPPPESNSAIRRPNTRKAVVFLAIYLGIGTICFYAVKSQIKGMKNDGILDGIIDSVYFCVVTMTAIGHGDLMPNSVLSKLLVCAFVLTGMALFALLVLAKAVDYLFNKHAVLIVKALHTYEIADLNGILNEIETSKVRYKCIKILISLPLLILVSAVFQVTIDKMDVVDAICCSCATITTLGCGDMSFSKSEGRIFAVYWILISCISLTLLFLYVAELNIERRLSSLVKRVLAYKTRHEDLETCVADV</sequence>
<evidence type="ECO:0000256" key="5">
    <source>
        <dbReference type="ARBA" id="ARBA00022989"/>
    </source>
</evidence>
<feature type="compositionally biased region" description="Polar residues" evidence="9">
    <location>
        <begin position="67"/>
        <end position="78"/>
    </location>
</feature>
<feature type="compositionally biased region" description="Polar residues" evidence="9">
    <location>
        <begin position="46"/>
        <end position="55"/>
    </location>
</feature>
<name>A0A2H5N2C8_CITUN</name>
<evidence type="ECO:0000259" key="11">
    <source>
        <dbReference type="Pfam" id="PF07885"/>
    </source>
</evidence>
<feature type="transmembrane region" description="Helical" evidence="10">
    <location>
        <begin position="274"/>
        <end position="294"/>
    </location>
</feature>
<comment type="subcellular location">
    <subcellularLocation>
        <location evidence="1">Membrane</location>
        <topology evidence="1">Multi-pass membrane protein</topology>
    </subcellularLocation>
</comment>
<dbReference type="STRING" id="55188.A0A2H5N2C8"/>
<evidence type="ECO:0000313" key="12">
    <source>
        <dbReference type="EMBL" id="GAY34368.1"/>
    </source>
</evidence>
<evidence type="ECO:0000256" key="8">
    <source>
        <dbReference type="ARBA" id="ARBA00023303"/>
    </source>
</evidence>
<dbReference type="Gene3D" id="1.10.287.70">
    <property type="match status" value="2"/>
</dbReference>
<keyword evidence="13" id="KW-1185">Reference proteome</keyword>
<dbReference type="GO" id="GO:0022841">
    <property type="term" value="F:potassium ion leak channel activity"/>
    <property type="evidence" value="ECO:0007669"/>
    <property type="project" value="TreeGrafter"/>
</dbReference>
<dbReference type="PANTHER" id="PTHR11003">
    <property type="entry name" value="POTASSIUM CHANNEL, SUBFAMILY K"/>
    <property type="match status" value="1"/>
</dbReference>
<dbReference type="Pfam" id="PF07885">
    <property type="entry name" value="Ion_trans_2"/>
    <property type="match status" value="2"/>
</dbReference>
<evidence type="ECO:0000313" key="13">
    <source>
        <dbReference type="Proteomes" id="UP000236630"/>
    </source>
</evidence>
<evidence type="ECO:0000256" key="7">
    <source>
        <dbReference type="ARBA" id="ARBA00023136"/>
    </source>
</evidence>
<evidence type="ECO:0000256" key="4">
    <source>
        <dbReference type="ARBA" id="ARBA00022692"/>
    </source>
</evidence>
<proteinExistence type="inferred from homology"/>
<comment type="similarity">
    <text evidence="2">Belongs to the two pore domain potassium channel (TC 1.A.1.7) family.</text>
</comment>
<dbReference type="GO" id="GO:0015271">
    <property type="term" value="F:outward rectifier potassium channel activity"/>
    <property type="evidence" value="ECO:0007669"/>
    <property type="project" value="TreeGrafter"/>
</dbReference>
<organism evidence="12 13">
    <name type="scientific">Citrus unshiu</name>
    <name type="common">Satsuma mandarin</name>
    <name type="synonym">Citrus nobilis var. unshiu</name>
    <dbReference type="NCBI Taxonomy" id="55188"/>
    <lineage>
        <taxon>Eukaryota</taxon>
        <taxon>Viridiplantae</taxon>
        <taxon>Streptophyta</taxon>
        <taxon>Embryophyta</taxon>
        <taxon>Tracheophyta</taxon>
        <taxon>Spermatophyta</taxon>
        <taxon>Magnoliopsida</taxon>
        <taxon>eudicotyledons</taxon>
        <taxon>Gunneridae</taxon>
        <taxon>Pentapetalae</taxon>
        <taxon>rosids</taxon>
        <taxon>malvids</taxon>
        <taxon>Sapindales</taxon>
        <taxon>Rutaceae</taxon>
        <taxon>Aurantioideae</taxon>
        <taxon>Citrus</taxon>
    </lineage>
</organism>
<dbReference type="GO" id="GO:0030322">
    <property type="term" value="P:stabilization of membrane potential"/>
    <property type="evidence" value="ECO:0007669"/>
    <property type="project" value="TreeGrafter"/>
</dbReference>
<keyword evidence="4 10" id="KW-0812">Transmembrane</keyword>
<keyword evidence="3" id="KW-0813">Transport</keyword>
<evidence type="ECO:0000256" key="2">
    <source>
        <dbReference type="ARBA" id="ARBA00010159"/>
    </source>
</evidence>
<evidence type="ECO:0000256" key="6">
    <source>
        <dbReference type="ARBA" id="ARBA00023065"/>
    </source>
</evidence>
<accession>A0A2H5N2C8</accession>
<dbReference type="AlphaFoldDB" id="A0A2H5N2C8"/>
<evidence type="ECO:0000256" key="10">
    <source>
        <dbReference type="SAM" id="Phobius"/>
    </source>
</evidence>
<keyword evidence="7 10" id="KW-0472">Membrane</keyword>
<dbReference type="SUPFAM" id="SSF81324">
    <property type="entry name" value="Voltage-gated potassium channels"/>
    <property type="match status" value="2"/>
</dbReference>
<comment type="caution">
    <text evidence="12">The sequence shown here is derived from an EMBL/GenBank/DDBJ whole genome shotgun (WGS) entry which is preliminary data.</text>
</comment>
<keyword evidence="8" id="KW-0407">Ion channel</keyword>
<dbReference type="PANTHER" id="PTHR11003:SF291">
    <property type="entry name" value="IP11374P"/>
    <property type="match status" value="1"/>
</dbReference>